<protein>
    <submittedName>
        <fullName evidence="1">DUF1697 domain-containing protein</fullName>
    </submittedName>
</protein>
<dbReference type="Proteomes" id="UP001592582">
    <property type="component" value="Unassembled WGS sequence"/>
</dbReference>
<dbReference type="EMBL" id="JBHEZX010000004">
    <property type="protein sequence ID" value="MFC1410021.1"/>
    <property type="molecule type" value="Genomic_DNA"/>
</dbReference>
<reference evidence="1 2" key="1">
    <citation type="submission" date="2024-09" db="EMBL/GenBank/DDBJ databases">
        <authorList>
            <person name="Lee S.D."/>
        </authorList>
    </citation>
    <scope>NUCLEOTIDE SEQUENCE [LARGE SCALE GENOMIC DNA]</scope>
    <source>
        <strain evidence="1 2">N1-1</strain>
    </source>
</reference>
<dbReference type="Gene3D" id="3.30.70.1280">
    <property type="entry name" value="SP0830-like domains"/>
    <property type="match status" value="1"/>
</dbReference>
<dbReference type="InterPro" id="IPR012545">
    <property type="entry name" value="DUF1697"/>
</dbReference>
<dbReference type="PANTHER" id="PTHR36439:SF1">
    <property type="entry name" value="DUF1697 DOMAIN-CONTAINING PROTEIN"/>
    <property type="match status" value="1"/>
</dbReference>
<dbReference type="Pfam" id="PF08002">
    <property type="entry name" value="DUF1697"/>
    <property type="match status" value="1"/>
</dbReference>
<evidence type="ECO:0000313" key="2">
    <source>
        <dbReference type="Proteomes" id="UP001592582"/>
    </source>
</evidence>
<gene>
    <name evidence="1" type="ORF">ACEZDG_12130</name>
</gene>
<proteinExistence type="predicted"/>
<organism evidence="1 2">
    <name type="scientific">Streptacidiphilus alkalitolerans</name>
    <dbReference type="NCBI Taxonomy" id="3342712"/>
    <lineage>
        <taxon>Bacteria</taxon>
        <taxon>Bacillati</taxon>
        <taxon>Actinomycetota</taxon>
        <taxon>Actinomycetes</taxon>
        <taxon>Kitasatosporales</taxon>
        <taxon>Streptomycetaceae</taxon>
        <taxon>Streptacidiphilus</taxon>
    </lineage>
</organism>
<comment type="caution">
    <text evidence="1">The sequence shown here is derived from an EMBL/GenBank/DDBJ whole genome shotgun (WGS) entry which is preliminary data.</text>
</comment>
<dbReference type="PIRSF" id="PIRSF008502">
    <property type="entry name" value="UCP008502"/>
    <property type="match status" value="1"/>
</dbReference>
<name>A0ABV6V8H7_9ACTN</name>
<evidence type="ECO:0000313" key="1">
    <source>
        <dbReference type="EMBL" id="MFC1410021.1"/>
    </source>
</evidence>
<dbReference type="RefSeq" id="WP_380506858.1">
    <property type="nucleotide sequence ID" value="NZ_JBHEZX010000004.1"/>
</dbReference>
<accession>A0ABV6V8H7</accession>
<dbReference type="PANTHER" id="PTHR36439">
    <property type="entry name" value="BLL4334 PROTEIN"/>
    <property type="match status" value="1"/>
</dbReference>
<sequence length="202" mass="21495">MPTKRGGAEPAAQTAETWIAFLRAVNVGGRKAPMAQVRELFAELGLGAVRSYIASGNVFFTLPEAPAPAAAMDRPALTLAIEEKLRAGLGFDVPVMLRTVSELEAALLAAPFDQVEVTPEVRLSVVFLSAPLEPGLTFPVRSPKGDWELLGATDGEAFVVIRLEQGKLGGNPIAVLEKTYQVRATARFFHTAGKILAAARQS</sequence>
<keyword evidence="2" id="KW-1185">Reference proteome</keyword>
<dbReference type="SUPFAM" id="SSF160379">
    <property type="entry name" value="SP0830-like"/>
    <property type="match status" value="1"/>
</dbReference>